<evidence type="ECO:0008006" key="4">
    <source>
        <dbReference type="Google" id="ProtNLM"/>
    </source>
</evidence>
<dbReference type="EMBL" id="CP108264">
    <property type="protein sequence ID" value="WTU77852.1"/>
    <property type="molecule type" value="Genomic_DNA"/>
</dbReference>
<accession>A0AAU2K1F8</accession>
<organism evidence="3">
    <name type="scientific">Streptomyces sp. NBC_00049</name>
    <dbReference type="NCBI Taxonomy" id="2903617"/>
    <lineage>
        <taxon>Bacteria</taxon>
        <taxon>Bacillati</taxon>
        <taxon>Actinomycetota</taxon>
        <taxon>Actinomycetes</taxon>
        <taxon>Kitasatosporales</taxon>
        <taxon>Streptomycetaceae</taxon>
        <taxon>Streptomyces</taxon>
    </lineage>
</organism>
<protein>
    <recommendedName>
        <fullName evidence="4">PE-PGRS family protein</fullName>
    </recommendedName>
</protein>
<evidence type="ECO:0000256" key="2">
    <source>
        <dbReference type="SAM" id="SignalP"/>
    </source>
</evidence>
<sequence length="369" mass="34084">MLRSERVVKALGTGACLVSALALSAPTASATTTDISCGEIQTGVVSCLLPDGASSYDTTALLAAAQAETETSLTTTTPMVVTAYGGAGRYGSNGGGLYKGGDGGYGGKAQTVTSVSSFQTAFGNTLYYYIGQLGATSAGGRGGASTLVSGVDLTTQNPCIANFGTCTTTTLLADAAGGGGGGQGNANGNGGAGGNGGTAVSGQIISAGSTGGAGKATTGLTRTGAGGAGGSNGDGGDGGRGGSGVDSKSGTGGIDGIGGLGGPVHTGNGPNAGAEWTNNSTLFFGNAGQGGEGEWRTNGTNYGSGGGGGGGWGGGGGGGGGGEAITGGGGGGGGSWAAANTDTVASVPVISNGNIGQNGAVYVTFVSTS</sequence>
<evidence type="ECO:0000313" key="3">
    <source>
        <dbReference type="EMBL" id="WTU77852.1"/>
    </source>
</evidence>
<evidence type="ECO:0000256" key="1">
    <source>
        <dbReference type="SAM" id="MobiDB-lite"/>
    </source>
</evidence>
<feature type="chain" id="PRO_5043704260" description="PE-PGRS family protein" evidence="2">
    <location>
        <begin position="31"/>
        <end position="369"/>
    </location>
</feature>
<feature type="compositionally biased region" description="Gly residues" evidence="1">
    <location>
        <begin position="224"/>
        <end position="264"/>
    </location>
</feature>
<dbReference type="AlphaFoldDB" id="A0AAU2K1F8"/>
<gene>
    <name evidence="3" type="ORF">OG327_33615</name>
</gene>
<keyword evidence="2" id="KW-0732">Signal</keyword>
<feature type="region of interest" description="Disordered" evidence="1">
    <location>
        <begin position="210"/>
        <end position="280"/>
    </location>
</feature>
<name>A0AAU2K1F8_9ACTN</name>
<feature type="signal peptide" evidence="2">
    <location>
        <begin position="1"/>
        <end position="30"/>
    </location>
</feature>
<reference evidence="3" key="1">
    <citation type="submission" date="2022-10" db="EMBL/GenBank/DDBJ databases">
        <title>The complete genomes of actinobacterial strains from the NBC collection.</title>
        <authorList>
            <person name="Joergensen T.S."/>
            <person name="Alvarez Arevalo M."/>
            <person name="Sterndorff E.B."/>
            <person name="Faurdal D."/>
            <person name="Vuksanovic O."/>
            <person name="Mourched A.-S."/>
            <person name="Charusanti P."/>
            <person name="Shaw S."/>
            <person name="Blin K."/>
            <person name="Weber T."/>
        </authorList>
    </citation>
    <scope>NUCLEOTIDE SEQUENCE</scope>
    <source>
        <strain evidence="3">NBC_00049</strain>
    </source>
</reference>
<feature type="region of interest" description="Disordered" evidence="1">
    <location>
        <begin position="313"/>
        <end position="334"/>
    </location>
</feature>
<proteinExistence type="predicted"/>